<dbReference type="Pfam" id="PF02225">
    <property type="entry name" value="PA"/>
    <property type="match status" value="1"/>
</dbReference>
<feature type="region of interest" description="Disordered" evidence="1">
    <location>
        <begin position="126"/>
        <end position="152"/>
    </location>
</feature>
<dbReference type="Proteomes" id="UP000751190">
    <property type="component" value="Unassembled WGS sequence"/>
</dbReference>
<reference evidence="3" key="1">
    <citation type="submission" date="2021-05" db="EMBL/GenBank/DDBJ databases">
        <title>The genome of the haptophyte Pavlova lutheri (Diacronema luteri, Pavlovales) - a model for lipid biosynthesis in eukaryotic algae.</title>
        <authorList>
            <person name="Hulatt C.J."/>
            <person name="Posewitz M.C."/>
        </authorList>
    </citation>
    <scope>NUCLEOTIDE SEQUENCE</scope>
    <source>
        <strain evidence="3">NIVA-4/92</strain>
    </source>
</reference>
<evidence type="ECO:0000313" key="4">
    <source>
        <dbReference type="Proteomes" id="UP000751190"/>
    </source>
</evidence>
<evidence type="ECO:0000256" key="1">
    <source>
        <dbReference type="SAM" id="MobiDB-lite"/>
    </source>
</evidence>
<dbReference type="AlphaFoldDB" id="A0A8J5XDQ2"/>
<evidence type="ECO:0000259" key="2">
    <source>
        <dbReference type="Pfam" id="PF02225"/>
    </source>
</evidence>
<dbReference type="EMBL" id="JAGTXO010000030">
    <property type="protein sequence ID" value="KAG8460845.1"/>
    <property type="molecule type" value="Genomic_DNA"/>
</dbReference>
<accession>A0A8J5XDQ2</accession>
<comment type="caution">
    <text evidence="3">The sequence shown here is derived from an EMBL/GenBank/DDBJ whole genome shotgun (WGS) entry which is preliminary data.</text>
</comment>
<dbReference type="InterPro" id="IPR003137">
    <property type="entry name" value="PA_domain"/>
</dbReference>
<name>A0A8J5XDQ2_DIALT</name>
<protein>
    <recommendedName>
        <fullName evidence="2">PA domain-containing protein</fullName>
    </recommendedName>
</protein>
<evidence type="ECO:0000313" key="3">
    <source>
        <dbReference type="EMBL" id="KAG8460845.1"/>
    </source>
</evidence>
<feature type="domain" description="PA" evidence="2">
    <location>
        <begin position="148"/>
        <end position="224"/>
    </location>
</feature>
<keyword evidence="4" id="KW-1185">Reference proteome</keyword>
<sequence>MLRAAVLAALVGSCPESASRDHYLYCKHCGAPLIACDQLEYIPSHIAQRTVLGDVCGGLIRLDVVPHALGAARLLVHSEPALELEASGANFVHFPSLRGNAHGELRVAEPFDACRPLVDEVEPTHATHAGWPQGDEAQQATDTSDGAHGSAHGGRWRGALLLARRGNCTFHDKALHAQRAGVAGVLIVDTESGPVAGFTMSGPEPHESGVVVPVAIVAKDAGDEVLALVAAARRRGGRGVRATLDGFAREFVTGAHSHGLALEMLPGTAAEAQRRSSWYEGANFRHSRCRVCNTHVGYFFNGSAEDVADVVADADEREADGRARLGSAGSARSNRSPVARPLVYHALLRDEVADSRGLRSMTAKLRVAPVL</sequence>
<dbReference type="OrthoDB" id="8062037at2759"/>
<dbReference type="InterPro" id="IPR046450">
    <property type="entry name" value="PA_dom_sf"/>
</dbReference>
<proteinExistence type="predicted"/>
<organism evidence="3 4">
    <name type="scientific">Diacronema lutheri</name>
    <name type="common">Unicellular marine alga</name>
    <name type="synonym">Monochrysis lutheri</name>
    <dbReference type="NCBI Taxonomy" id="2081491"/>
    <lineage>
        <taxon>Eukaryota</taxon>
        <taxon>Haptista</taxon>
        <taxon>Haptophyta</taxon>
        <taxon>Pavlovophyceae</taxon>
        <taxon>Pavlovales</taxon>
        <taxon>Pavlovaceae</taxon>
        <taxon>Diacronema</taxon>
    </lineage>
</organism>
<dbReference type="SUPFAM" id="SSF52025">
    <property type="entry name" value="PA domain"/>
    <property type="match status" value="1"/>
</dbReference>
<gene>
    <name evidence="3" type="ORF">KFE25_010900</name>
</gene>
<dbReference type="Gene3D" id="3.50.30.30">
    <property type="match status" value="1"/>
</dbReference>